<evidence type="ECO:0000313" key="1">
    <source>
        <dbReference type="EMBL" id="CAY69940.1"/>
    </source>
</evidence>
<dbReference type="KEGG" id="ppa:PAS_chr3_1144"/>
<dbReference type="Proteomes" id="UP000000314">
    <property type="component" value="Chromosome 3"/>
</dbReference>
<protein>
    <submittedName>
        <fullName evidence="1">Uncharacterized protein</fullName>
    </submittedName>
</protein>
<gene>
    <name evidence="1" type="ordered locus">PAS_chr3_1144</name>
</gene>
<dbReference type="AlphaFoldDB" id="C4R3A5"/>
<accession>C4R3A5</accession>
<dbReference type="HOGENOM" id="CLU_2184920_0_0_1"/>
<reference evidence="1 2" key="1">
    <citation type="journal article" date="2009" name="Nat. Biotechnol.">
        <title>Genome sequence of the recombinant protein production host Pichia pastoris.</title>
        <authorList>
            <person name="De Schutter K."/>
            <person name="Lin Y.C."/>
            <person name="Tiels P."/>
            <person name="Van Hecke A."/>
            <person name="Glinka S."/>
            <person name="Weber-Lehmann J."/>
            <person name="Rouze P."/>
            <person name="Van de Peer Y."/>
            <person name="Callewaert N."/>
        </authorList>
    </citation>
    <scope>NUCLEOTIDE SEQUENCE [LARGE SCALE GENOMIC DNA]</scope>
    <source>
        <strain evidence="2">GS115 / ATCC 20864</strain>
    </source>
</reference>
<organism evidence="1 2">
    <name type="scientific">Komagataella phaffii (strain GS115 / ATCC 20864)</name>
    <name type="common">Yeast</name>
    <name type="synonym">Pichia pastoris</name>
    <dbReference type="NCBI Taxonomy" id="644223"/>
    <lineage>
        <taxon>Eukaryota</taxon>
        <taxon>Fungi</taxon>
        <taxon>Dikarya</taxon>
        <taxon>Ascomycota</taxon>
        <taxon>Saccharomycotina</taxon>
        <taxon>Pichiomycetes</taxon>
        <taxon>Pichiales</taxon>
        <taxon>Pichiaceae</taxon>
        <taxon>Komagataella</taxon>
    </lineage>
</organism>
<evidence type="ECO:0000313" key="2">
    <source>
        <dbReference type="Proteomes" id="UP000000314"/>
    </source>
</evidence>
<dbReference type="GeneID" id="8199302"/>
<keyword evidence="2" id="KW-1185">Reference proteome</keyword>
<sequence length="109" mass="12625">MPCYPIRDKALTIGAAYRVDPKIKENFPIWLEVYESARKIHAEQVALTSRRMGYVLDRLRLSEKALSIYKTSFKWIHDSDPKVEIEKSVFAFFDPDTAFNLDWPASAKA</sequence>
<dbReference type="RefSeq" id="XP_002492220.1">
    <property type="nucleotide sequence ID" value="XM_002492175.1"/>
</dbReference>
<dbReference type="InParanoid" id="C4R3A5"/>
<name>C4R3A5_KOMPG</name>
<proteinExistence type="predicted"/>
<dbReference type="EMBL" id="FN392321">
    <property type="protein sequence ID" value="CAY69940.1"/>
    <property type="molecule type" value="Genomic_DNA"/>
</dbReference>